<sequence length="419" mass="50114">MDDLLEEKCSQHDLEFIAVKIGLDNQDQNKYLCPQCLIELINPKELILIREAKRQIQIKKNQISKSIEEECKQKINLATNLKNSLQEIKSPFEQLFIKLNEEIDQFKIQNEKQKQESQIITPGNLDTDLALLADEETNQLQQKTQENDLLLIQSLLKQFQFCQISSLSKQKIIEIISKCIEDERIQNAKLTPSLKFRCQNHGQEIIMVQLDHQNKKLEQYSCVQCISENQGKYMTLQQLQKSIQDYYQVSEKSLKYCQKLRKKHTNEIIKFCKELCDKYVEIINLHIKELEENFKSFEKIIETNLQFKDHNIFQLELEEINQILLPLCQNSNYYYQIIEQQIELDKQLYVKFEEQIQEFCEFSREKFNLIKLEQEDHQNILKKLEEDQQQDQLYLDNEINRVQSKYMKKHPPAKKKRNL</sequence>
<dbReference type="RefSeq" id="XP_001431249.1">
    <property type="nucleotide sequence ID" value="XM_001431212.1"/>
</dbReference>
<dbReference type="EMBL" id="CT868029">
    <property type="protein sequence ID" value="CAK63851.1"/>
    <property type="molecule type" value="Genomic_DNA"/>
</dbReference>
<feature type="coiled-coil region" evidence="1">
    <location>
        <begin position="96"/>
        <end position="153"/>
    </location>
</feature>
<proteinExistence type="predicted"/>
<accession>A0BZ84</accession>
<dbReference type="KEGG" id="ptm:GSPATT00033704001"/>
<keyword evidence="1" id="KW-0175">Coiled coil</keyword>
<evidence type="ECO:0000256" key="1">
    <source>
        <dbReference type="SAM" id="Coils"/>
    </source>
</evidence>
<organism evidence="2 3">
    <name type="scientific">Paramecium tetraurelia</name>
    <dbReference type="NCBI Taxonomy" id="5888"/>
    <lineage>
        <taxon>Eukaryota</taxon>
        <taxon>Sar</taxon>
        <taxon>Alveolata</taxon>
        <taxon>Ciliophora</taxon>
        <taxon>Intramacronucleata</taxon>
        <taxon>Oligohymenophorea</taxon>
        <taxon>Peniculida</taxon>
        <taxon>Parameciidae</taxon>
        <taxon>Paramecium</taxon>
    </lineage>
</organism>
<dbReference type="AlphaFoldDB" id="A0BZ84"/>
<dbReference type="OrthoDB" id="311206at2759"/>
<evidence type="ECO:0000313" key="2">
    <source>
        <dbReference type="EMBL" id="CAK63851.1"/>
    </source>
</evidence>
<dbReference type="OMA" id="CISENQG"/>
<dbReference type="HOGENOM" id="CLU_656337_0_0_1"/>
<protein>
    <submittedName>
        <fullName evidence="2">Uncharacterized protein</fullName>
    </submittedName>
</protein>
<gene>
    <name evidence="2" type="ORF">GSPATT00033704001</name>
</gene>
<reference evidence="2 3" key="1">
    <citation type="journal article" date="2006" name="Nature">
        <title>Global trends of whole-genome duplications revealed by the ciliate Paramecium tetraurelia.</title>
        <authorList>
            <consortium name="Genoscope"/>
            <person name="Aury J.-M."/>
            <person name="Jaillon O."/>
            <person name="Duret L."/>
            <person name="Noel B."/>
            <person name="Jubin C."/>
            <person name="Porcel B.M."/>
            <person name="Segurens B."/>
            <person name="Daubin V."/>
            <person name="Anthouard V."/>
            <person name="Aiach N."/>
            <person name="Arnaiz O."/>
            <person name="Billaut A."/>
            <person name="Beisson J."/>
            <person name="Blanc I."/>
            <person name="Bouhouche K."/>
            <person name="Camara F."/>
            <person name="Duharcourt S."/>
            <person name="Guigo R."/>
            <person name="Gogendeau D."/>
            <person name="Katinka M."/>
            <person name="Keller A.-M."/>
            <person name="Kissmehl R."/>
            <person name="Klotz C."/>
            <person name="Koll F."/>
            <person name="Le Moue A."/>
            <person name="Lepere C."/>
            <person name="Malinsky S."/>
            <person name="Nowacki M."/>
            <person name="Nowak J.K."/>
            <person name="Plattner H."/>
            <person name="Poulain J."/>
            <person name="Ruiz F."/>
            <person name="Serrano V."/>
            <person name="Zagulski M."/>
            <person name="Dessen P."/>
            <person name="Betermier M."/>
            <person name="Weissenbach J."/>
            <person name="Scarpelli C."/>
            <person name="Schachter V."/>
            <person name="Sperling L."/>
            <person name="Meyer E."/>
            <person name="Cohen J."/>
            <person name="Wincker P."/>
        </authorList>
    </citation>
    <scope>NUCLEOTIDE SEQUENCE [LARGE SCALE GENOMIC DNA]</scope>
    <source>
        <strain evidence="2 3">Stock d4-2</strain>
    </source>
</reference>
<dbReference type="InParanoid" id="A0BZ84"/>
<dbReference type="GeneID" id="5017033"/>
<dbReference type="Proteomes" id="UP000000600">
    <property type="component" value="Unassembled WGS sequence"/>
</dbReference>
<evidence type="ECO:0000313" key="3">
    <source>
        <dbReference type="Proteomes" id="UP000000600"/>
    </source>
</evidence>
<keyword evidence="3" id="KW-1185">Reference proteome</keyword>
<name>A0BZ84_PARTE</name>